<dbReference type="Pfam" id="PF01935">
    <property type="entry name" value="DUF87"/>
    <property type="match status" value="1"/>
</dbReference>
<dbReference type="GO" id="GO:0043138">
    <property type="term" value="F:3'-5' DNA helicase activity"/>
    <property type="evidence" value="ECO:0007669"/>
    <property type="project" value="UniProtKB-EC"/>
</dbReference>
<dbReference type="InterPro" id="IPR008571">
    <property type="entry name" value="HerA-like"/>
</dbReference>
<accession>A0A832XM93</accession>
<protein>
    <submittedName>
        <fullName evidence="6">ATP-binding protein</fullName>
    </submittedName>
</protein>
<evidence type="ECO:0000256" key="4">
    <source>
        <dbReference type="ARBA" id="ARBA00048988"/>
    </source>
</evidence>
<proteinExistence type="inferred from homology"/>
<keyword evidence="7" id="KW-1185">Reference proteome</keyword>
<evidence type="ECO:0000313" key="6">
    <source>
        <dbReference type="EMBL" id="HIK00893.1"/>
    </source>
</evidence>
<comment type="catalytic activity">
    <reaction evidence="3">
        <text>ATP + H2O = ADP + phosphate + H(+)</text>
        <dbReference type="Rhea" id="RHEA:13065"/>
        <dbReference type="ChEBI" id="CHEBI:15377"/>
        <dbReference type="ChEBI" id="CHEBI:15378"/>
        <dbReference type="ChEBI" id="CHEBI:30616"/>
        <dbReference type="ChEBI" id="CHEBI:43474"/>
        <dbReference type="ChEBI" id="CHEBI:456216"/>
        <dbReference type="EC" id="5.6.2.3"/>
    </reaction>
</comment>
<evidence type="ECO:0000313" key="7">
    <source>
        <dbReference type="Proteomes" id="UP000646946"/>
    </source>
</evidence>
<dbReference type="GO" id="GO:0043139">
    <property type="term" value="F:5'-3' DNA helicase activity"/>
    <property type="evidence" value="ECO:0007669"/>
    <property type="project" value="UniProtKB-EC"/>
</dbReference>
<keyword evidence="6" id="KW-0547">Nucleotide-binding</keyword>
<feature type="domain" description="Helicase HerA central" evidence="5">
    <location>
        <begin position="135"/>
        <end position="352"/>
    </location>
</feature>
<comment type="catalytic activity">
    <reaction evidence="4">
        <text>ATP + H2O = ADP + phosphate + H(+)</text>
        <dbReference type="Rhea" id="RHEA:13065"/>
        <dbReference type="ChEBI" id="CHEBI:15377"/>
        <dbReference type="ChEBI" id="CHEBI:15378"/>
        <dbReference type="ChEBI" id="CHEBI:30616"/>
        <dbReference type="ChEBI" id="CHEBI:43474"/>
        <dbReference type="ChEBI" id="CHEBI:456216"/>
        <dbReference type="EC" id="5.6.2.4"/>
    </reaction>
</comment>
<evidence type="ECO:0000256" key="3">
    <source>
        <dbReference type="ARBA" id="ARBA00048954"/>
    </source>
</evidence>
<dbReference type="PANTHER" id="PTHR42957:SF1">
    <property type="entry name" value="HELICASE MJ1565-RELATED"/>
    <property type="match status" value="1"/>
</dbReference>
<evidence type="ECO:0000256" key="2">
    <source>
        <dbReference type="ARBA" id="ARBA00034617"/>
    </source>
</evidence>
<dbReference type="GO" id="GO:0005524">
    <property type="term" value="F:ATP binding"/>
    <property type="evidence" value="ECO:0007669"/>
    <property type="project" value="UniProtKB-KW"/>
</dbReference>
<dbReference type="InterPro" id="IPR002789">
    <property type="entry name" value="HerA_central"/>
</dbReference>
<evidence type="ECO:0000256" key="1">
    <source>
        <dbReference type="ARBA" id="ARBA00007816"/>
    </source>
</evidence>
<comment type="caution">
    <text evidence="6">The sequence shown here is derived from an EMBL/GenBank/DDBJ whole genome shotgun (WGS) entry which is preliminary data.</text>
</comment>
<dbReference type="AlphaFoldDB" id="A0A832XM93"/>
<dbReference type="SUPFAM" id="SSF52540">
    <property type="entry name" value="P-loop containing nucleoside triphosphate hydrolases"/>
    <property type="match status" value="1"/>
</dbReference>
<sequence>MEFVEIGTVVSNTEGPTPSQFDFVVKDNGAKVRKGQFVELETDEGRLVGRIEDIFKANRYFERAESVREYEKNKDMSSIFPVDRWEFTVARAKPLGIMANPGTLKPSFPPSPGEKVFLASEDVLPKFLGLDENGINLGTIEHHDIEVKINLTKLLQKHLAILAMSGAGKSYFTSILIEELLERQKKYGRVGVVLIDVHGEYTSFAEPVKAGDKCIDYSKKCAHINGVNIRIGISNMSAEQLMYYMPNMSAIQRRELAKVFDSFKRKMKKGEGTFNLDDIIKEVEETDLIKKQATKESLIGWLYDANKDTIFSDTDYPNLRTLVKPGHLSIIDLSGILGSRRKQIIVSHLARELFNMRRNNQIPPFLLVIEEAHQFVPEGVKSEYALAKSIVEQVAREGRKFHASVCLISQRPKRLSTTVLSQCNTHIIMRVTNPYDLDHIKQSSEGITQSALDSISTLPVGEGLIVGEAVNHPIFVKIRKRKSQESTKGIDLEKAAQKFEEKMEARSKDAEAFFG</sequence>
<keyword evidence="6" id="KW-0067">ATP-binding</keyword>
<organism evidence="6 7">
    <name type="scientific">Candidatus Naiadarchaeum limnaeum</name>
    <dbReference type="NCBI Taxonomy" id="2756139"/>
    <lineage>
        <taxon>Archaea</taxon>
        <taxon>Candidatus Undinarchaeota</taxon>
        <taxon>Candidatus Undinarchaeia</taxon>
        <taxon>Candidatus Naiadarchaeales</taxon>
        <taxon>Candidatus Naiadarchaeaceae</taxon>
        <taxon>Candidatus Naiadarchaeum</taxon>
    </lineage>
</organism>
<dbReference type="InterPro" id="IPR027417">
    <property type="entry name" value="P-loop_NTPase"/>
</dbReference>
<dbReference type="PANTHER" id="PTHR42957">
    <property type="entry name" value="HELICASE MJ1565-RELATED"/>
    <property type="match status" value="1"/>
</dbReference>
<dbReference type="EMBL" id="DVAB01000042">
    <property type="protein sequence ID" value="HIK00893.1"/>
    <property type="molecule type" value="Genomic_DNA"/>
</dbReference>
<gene>
    <name evidence="6" type="ORF">H1016_05155</name>
</gene>
<evidence type="ECO:0000259" key="5">
    <source>
        <dbReference type="Pfam" id="PF01935"/>
    </source>
</evidence>
<comment type="similarity">
    <text evidence="1">Belongs to the HerA family.</text>
</comment>
<comment type="catalytic activity">
    <reaction evidence="2">
        <text>Couples ATP hydrolysis with the unwinding of duplex DNA by translocating in the 3'-5' direction.</text>
        <dbReference type="EC" id="5.6.2.4"/>
    </reaction>
</comment>
<dbReference type="Gene3D" id="3.40.50.300">
    <property type="entry name" value="P-loop containing nucleotide triphosphate hydrolases"/>
    <property type="match status" value="2"/>
</dbReference>
<name>A0A832XM93_9ARCH</name>
<dbReference type="Proteomes" id="UP000646946">
    <property type="component" value="Unassembled WGS sequence"/>
</dbReference>
<reference evidence="6 7" key="1">
    <citation type="journal article" name="Nat. Commun.">
        <title>Undinarchaeota illuminate DPANN phylogeny and the impact of gene transfer on archaeal evolution.</title>
        <authorList>
            <person name="Dombrowski N."/>
            <person name="Williams T.A."/>
            <person name="Sun J."/>
            <person name="Woodcroft B.J."/>
            <person name="Lee J.H."/>
            <person name="Minh B.Q."/>
            <person name="Rinke C."/>
            <person name="Spang A."/>
        </authorList>
    </citation>
    <scope>NUCLEOTIDE SEQUENCE [LARGE SCALE GENOMIC DNA]</scope>
    <source>
        <strain evidence="6">MAG_bin1129</strain>
    </source>
</reference>